<keyword evidence="1" id="KW-0677">Repeat</keyword>
<dbReference type="PROSITE" id="PS50853">
    <property type="entry name" value="FN3"/>
    <property type="match status" value="2"/>
</dbReference>
<evidence type="ECO:0000256" key="1">
    <source>
        <dbReference type="ARBA" id="ARBA00022737"/>
    </source>
</evidence>
<keyword evidence="2" id="KW-0393">Immunoglobulin domain</keyword>
<name>A0A8X6HIP1_TRICU</name>
<dbReference type="Pfam" id="PF00041">
    <property type="entry name" value="fn3"/>
    <property type="match status" value="1"/>
</dbReference>
<dbReference type="PANTHER" id="PTHR13817">
    <property type="entry name" value="TITIN"/>
    <property type="match status" value="1"/>
</dbReference>
<evidence type="ECO:0000256" key="2">
    <source>
        <dbReference type="ARBA" id="ARBA00023319"/>
    </source>
</evidence>
<accession>A0A8X6HIP1</accession>
<dbReference type="InterPro" id="IPR003961">
    <property type="entry name" value="FN3_dom"/>
</dbReference>
<reference evidence="5" key="1">
    <citation type="submission" date="2020-07" db="EMBL/GenBank/DDBJ databases">
        <title>Multicomponent nature underlies the extraordinary mechanical properties of spider dragline silk.</title>
        <authorList>
            <person name="Kono N."/>
            <person name="Nakamura H."/>
            <person name="Mori M."/>
            <person name="Yoshida Y."/>
            <person name="Ohtoshi R."/>
            <person name="Malay A.D."/>
            <person name="Moran D.A.P."/>
            <person name="Tomita M."/>
            <person name="Numata K."/>
            <person name="Arakawa K."/>
        </authorList>
    </citation>
    <scope>NUCLEOTIDE SEQUENCE</scope>
</reference>
<dbReference type="InterPro" id="IPR013783">
    <property type="entry name" value="Ig-like_fold"/>
</dbReference>
<dbReference type="SMART" id="SM00060">
    <property type="entry name" value="FN3"/>
    <property type="match status" value="2"/>
</dbReference>
<evidence type="ECO:0000259" key="4">
    <source>
        <dbReference type="PROSITE" id="PS50853"/>
    </source>
</evidence>
<dbReference type="PANTHER" id="PTHR13817:SF73">
    <property type="entry name" value="FIBRONECTIN TYPE-III DOMAIN-CONTAINING PROTEIN"/>
    <property type="match status" value="1"/>
</dbReference>
<dbReference type="GO" id="GO:0030154">
    <property type="term" value="P:cell differentiation"/>
    <property type="evidence" value="ECO:0007669"/>
    <property type="project" value="UniProtKB-ARBA"/>
</dbReference>
<dbReference type="InterPro" id="IPR050964">
    <property type="entry name" value="Striated_Muscle_Regulatory"/>
</dbReference>
<dbReference type="AlphaFoldDB" id="A0A8X6HIP1"/>
<feature type="non-terminal residue" evidence="5">
    <location>
        <position position="1"/>
    </location>
</feature>
<dbReference type="SMART" id="SM00409">
    <property type="entry name" value="IG"/>
    <property type="match status" value="3"/>
</dbReference>
<feature type="domain" description="Fibronectin type-III" evidence="4">
    <location>
        <begin position="181"/>
        <end position="274"/>
    </location>
</feature>
<dbReference type="InterPro" id="IPR013098">
    <property type="entry name" value="Ig_I-set"/>
</dbReference>
<comment type="caution">
    <text evidence="5">The sequence shown here is derived from an EMBL/GenBank/DDBJ whole genome shotgun (WGS) entry which is preliminary data.</text>
</comment>
<evidence type="ECO:0000313" key="5">
    <source>
        <dbReference type="EMBL" id="GFR22940.1"/>
    </source>
</evidence>
<dbReference type="PROSITE" id="PS50835">
    <property type="entry name" value="IG_LIKE"/>
    <property type="match status" value="3"/>
</dbReference>
<feature type="domain" description="Ig-like" evidence="3">
    <location>
        <begin position="949"/>
        <end position="1038"/>
    </location>
</feature>
<keyword evidence="6" id="KW-1185">Reference proteome</keyword>
<sequence>TKDEIRVREGLCSVIRTDDSGKSELILKEIDSDDDDSVVQCSVQNPFGKMTSEAAIRILSLPKLGYPSSYKEGLTFDSGDTLRLRVTIFGKPPPTISWFFNDSEPPLNERMSVVQLPDSIEIHTQNLSAEDSGHYKIVAYNVMGEDSIDIEVIITALKLKILYNFISSAFGLFEILGPPDPPDGPLIFEVVEDNEVILKWNPPLRDGGSEIYSYIVEIKKVKEIWSRFGSTHKTSMSIGDIDDIEGSAYRIRATNIYGTSESSTEISFRKANLNSGLELIPCEPIELSKCSEQRKASEFEIPNDNFSLQTTESIKPEIVTTSKEIESQKCEKELLIDIADEKCYVDEVNPMLPDLVLPFTVCLSRRCLEFSNEVSNFACERFLQACPSVPVLECEKFCVMCLTATLLESINYLSQNEVPTVECFYSWTPCECFVEICETFCYVPFSYWTDTLDFVPQYISQSEEKNIFWTIGVPQEEKHSINFDEPSYVSISPETIQKAKWAIFVFWPPFLLEHVESYEIRIPQRYYCHTSFCCLESLLISLSSPFETSRDLTFPDALTSCDNVVFRTDSSEDFEGLISMCSVPIRTWKPAMSVLPIRRHIQVDGLQNSVLPKDPYSSAVNSQRKLWENSSENEKVFENVYELDSELKSQHNLELLSELDDEPLLNIKSEPKSILNTKSLTKPENKIPAENNATYPSWLCRVSPYFVSNSETTGQEKNTDLDFEDEEEIEEVKPAKAYFCEYDIKQKSVQELLQLAEEVERSFSQKAEQIESLECILQEELFSLEKDLKVVSEIHKSSHDLVDTYLHDHLSEDCLLDISAPMEKNLIEFSEDVPSTSPGNGKSSEYPPEVVVHLQNRIVQTGCRTRLYCSIMGDPNPEIKWMKNGKTLPLSSRYLFSNLIEFGLYMDIFNAKSTDSGQYTCIATNCHGSTQTQAYLQVVGEREVSPEEPKFLKSPDDLSCHMGESVVMEWKTSGTPTPHVMWFKNAERIETDLRTDTFSNHRGCCRLALHDVNINDSAIYTCYLENEAGSAVSTVLLTVTGIEDPSDCQESYENRLITNERICTFKNQLGDLQTSSTHKKYSGPVSEDESSCDPETWSTFGEKHFRKKKNNNPPGSPIAPHILSSGQTWTILTWSSPMEGRGRFEYLVERRLINTDRWTEAGRTFNTLYTVHGLMKGRTYVFRISAGNSRGWSLPSILPQPIHAPTR</sequence>
<dbReference type="InterPro" id="IPR003598">
    <property type="entry name" value="Ig_sub2"/>
</dbReference>
<dbReference type="SUPFAM" id="SSF49265">
    <property type="entry name" value="Fibronectin type III"/>
    <property type="match status" value="1"/>
</dbReference>
<dbReference type="SMART" id="SM00408">
    <property type="entry name" value="IGc2"/>
    <property type="match status" value="3"/>
</dbReference>
<feature type="domain" description="Ig-like" evidence="3">
    <location>
        <begin position="848"/>
        <end position="937"/>
    </location>
</feature>
<dbReference type="Proteomes" id="UP000887116">
    <property type="component" value="Unassembled WGS sequence"/>
</dbReference>
<dbReference type="Gene3D" id="2.60.40.10">
    <property type="entry name" value="Immunoglobulins"/>
    <property type="match status" value="5"/>
</dbReference>
<dbReference type="EMBL" id="BMAO01008383">
    <property type="protein sequence ID" value="GFR22940.1"/>
    <property type="molecule type" value="Genomic_DNA"/>
</dbReference>
<dbReference type="InterPro" id="IPR003599">
    <property type="entry name" value="Ig_sub"/>
</dbReference>
<organism evidence="5 6">
    <name type="scientific">Trichonephila clavata</name>
    <name type="common">Joro spider</name>
    <name type="synonym">Nephila clavata</name>
    <dbReference type="NCBI Taxonomy" id="2740835"/>
    <lineage>
        <taxon>Eukaryota</taxon>
        <taxon>Metazoa</taxon>
        <taxon>Ecdysozoa</taxon>
        <taxon>Arthropoda</taxon>
        <taxon>Chelicerata</taxon>
        <taxon>Arachnida</taxon>
        <taxon>Araneae</taxon>
        <taxon>Araneomorphae</taxon>
        <taxon>Entelegynae</taxon>
        <taxon>Araneoidea</taxon>
        <taxon>Nephilidae</taxon>
        <taxon>Trichonephila</taxon>
    </lineage>
</organism>
<dbReference type="GO" id="GO:0009653">
    <property type="term" value="P:anatomical structure morphogenesis"/>
    <property type="evidence" value="ECO:0007669"/>
    <property type="project" value="UniProtKB-ARBA"/>
</dbReference>
<evidence type="ECO:0000259" key="3">
    <source>
        <dbReference type="PROSITE" id="PS50835"/>
    </source>
</evidence>
<dbReference type="InterPro" id="IPR036179">
    <property type="entry name" value="Ig-like_dom_sf"/>
</dbReference>
<dbReference type="InterPro" id="IPR036116">
    <property type="entry name" value="FN3_sf"/>
</dbReference>
<feature type="domain" description="Fibronectin type-III" evidence="4">
    <location>
        <begin position="1116"/>
        <end position="1207"/>
    </location>
</feature>
<protein>
    <submittedName>
        <fullName evidence="5">Titin</fullName>
    </submittedName>
</protein>
<feature type="domain" description="Ig-like" evidence="3">
    <location>
        <begin position="62"/>
        <end position="155"/>
    </location>
</feature>
<gene>
    <name evidence="5" type="primary">Ttn</name>
    <name evidence="5" type="ORF">TNCT_296402</name>
</gene>
<dbReference type="SUPFAM" id="SSF48726">
    <property type="entry name" value="Immunoglobulin"/>
    <property type="match status" value="3"/>
</dbReference>
<dbReference type="FunFam" id="2.60.40.10:FF:000107">
    <property type="entry name" value="Myosin, light chain kinase a"/>
    <property type="match status" value="1"/>
</dbReference>
<dbReference type="OrthoDB" id="6434638at2759"/>
<dbReference type="FunFam" id="2.60.40.10:FF:001223">
    <property type="entry name" value="Sidekick cell adhesion molecule 1"/>
    <property type="match status" value="1"/>
</dbReference>
<dbReference type="CDD" id="cd00063">
    <property type="entry name" value="FN3"/>
    <property type="match status" value="2"/>
</dbReference>
<dbReference type="InterPro" id="IPR007110">
    <property type="entry name" value="Ig-like_dom"/>
</dbReference>
<dbReference type="Pfam" id="PF07679">
    <property type="entry name" value="I-set"/>
    <property type="match status" value="3"/>
</dbReference>
<proteinExistence type="predicted"/>
<evidence type="ECO:0000313" key="6">
    <source>
        <dbReference type="Proteomes" id="UP000887116"/>
    </source>
</evidence>